<evidence type="ECO:0000256" key="1">
    <source>
        <dbReference type="SAM" id="MobiDB-lite"/>
    </source>
</evidence>
<proteinExistence type="predicted"/>
<evidence type="ECO:0000313" key="2">
    <source>
        <dbReference type="EMBL" id="KAG5414437.1"/>
    </source>
</evidence>
<comment type="caution">
    <text evidence="2">The sequence shown here is derived from an EMBL/GenBank/DDBJ whole genome shotgun (WGS) entry which is preliminary data.</text>
</comment>
<name>A0ABQ7NUB5_BRACM</name>
<protein>
    <submittedName>
        <fullName evidence="2">Uncharacterized protein</fullName>
    </submittedName>
</protein>
<sequence>MGQLVHIRSGRWKKIGDGSWKFELDSVDTGHYIVARTNETIESFKTLVRDELGIGHLIPLLLTYQLPGSMSEGDPARQAPTDLLTSEDIELMMSALNLAKYQFFCRTSFKIGENSYLEPGVTEAEHCSIINDMVGEDEITCAGSVLKQLFSEEKLILVYRFSFEIENARKYFDRCSTGSSGDIIGAGKISEKPMPSHQPSYDGNGEAKSTSDFPDDSIIRLNEAEEPDFFNAEWADMDMSPPMLETGSMSTNLHDNGAALNNISIVDLDGSSTGSTGDVNVLVKGNTRWNPINVPLNDNSVDGFGMVNERDI</sequence>
<reference evidence="2 3" key="1">
    <citation type="submission" date="2021-03" db="EMBL/GenBank/DDBJ databases">
        <authorList>
            <person name="King G.J."/>
            <person name="Bancroft I."/>
            <person name="Baten A."/>
            <person name="Bloomfield J."/>
            <person name="Borpatragohain P."/>
            <person name="He Z."/>
            <person name="Irish N."/>
            <person name="Irwin J."/>
            <person name="Liu K."/>
            <person name="Mauleon R.P."/>
            <person name="Moore J."/>
            <person name="Morris R."/>
            <person name="Ostergaard L."/>
            <person name="Wang B."/>
            <person name="Wells R."/>
        </authorList>
    </citation>
    <scope>NUCLEOTIDE SEQUENCE [LARGE SCALE GENOMIC DNA]</scope>
    <source>
        <strain evidence="2">R-o-18</strain>
        <tissue evidence="2">Leaf</tissue>
    </source>
</reference>
<dbReference type="Proteomes" id="UP000823674">
    <property type="component" value="Chromosome A01"/>
</dbReference>
<organism evidence="2 3">
    <name type="scientific">Brassica rapa subsp. trilocularis</name>
    <dbReference type="NCBI Taxonomy" id="1813537"/>
    <lineage>
        <taxon>Eukaryota</taxon>
        <taxon>Viridiplantae</taxon>
        <taxon>Streptophyta</taxon>
        <taxon>Embryophyta</taxon>
        <taxon>Tracheophyta</taxon>
        <taxon>Spermatophyta</taxon>
        <taxon>Magnoliopsida</taxon>
        <taxon>eudicotyledons</taxon>
        <taxon>Gunneridae</taxon>
        <taxon>Pentapetalae</taxon>
        <taxon>rosids</taxon>
        <taxon>malvids</taxon>
        <taxon>Brassicales</taxon>
        <taxon>Brassicaceae</taxon>
        <taxon>Brassiceae</taxon>
        <taxon>Brassica</taxon>
    </lineage>
</organism>
<accession>A0ABQ7NUB5</accession>
<dbReference type="EMBL" id="JADBGQ010000001">
    <property type="protein sequence ID" value="KAG5414437.1"/>
    <property type="molecule type" value="Genomic_DNA"/>
</dbReference>
<keyword evidence="3" id="KW-1185">Reference proteome</keyword>
<feature type="region of interest" description="Disordered" evidence="1">
    <location>
        <begin position="189"/>
        <end position="214"/>
    </location>
</feature>
<evidence type="ECO:0000313" key="3">
    <source>
        <dbReference type="Proteomes" id="UP000823674"/>
    </source>
</evidence>
<feature type="compositionally biased region" description="Polar residues" evidence="1">
    <location>
        <begin position="197"/>
        <end position="212"/>
    </location>
</feature>
<gene>
    <name evidence="2" type="primary">A01p024060.1_BraROA</name>
    <name evidence="2" type="ORF">IGI04_002004</name>
</gene>